<proteinExistence type="predicted"/>
<accession>A0A7T3BKJ2</accession>
<evidence type="ECO:0000313" key="2">
    <source>
        <dbReference type="EMBL" id="QPT37376.1"/>
    </source>
</evidence>
<sequence length="312" mass="36091">MIIKDSDNRENDLSELNRLLELPQLSQEQKNQIQREIRNIQSGLKGEKEAAYQINFLYGNNKNWAVIHDLRLELEGHSTQIDHLLINRFLEIYVCESKRFGEGIAINEYGEFSAFYQGKPYGIASPIEQNNRHQLFLSRLFRSDEIELPVRMGLKMKPSLHSLILVANSAIIHRPKKSQNPKELERIIKNEQLKKRIDKDIDEISPSAFLHQMASMSKIVSTDTVMDLAQKLVKLHKPLQINWKARFGIVEPENTPETNPKDETQPVPAQRLFCCSCHKTVSENVAKFCWQNKVKFNGKVYCFTCQKTVGQK</sequence>
<reference evidence="2 3" key="1">
    <citation type="submission" date="2020-12" db="EMBL/GenBank/DDBJ databases">
        <title>FDA dAtabase for Regulatory Grade micrObial Sequences (FDA-ARGOS): Supporting development and validation of Infectious Disease Dx tests.</title>
        <authorList>
            <person name="Sproer C."/>
            <person name="Gronow S."/>
            <person name="Severitt S."/>
            <person name="Schroder I."/>
            <person name="Tallon L."/>
            <person name="Sadzewicz L."/>
            <person name="Zhao X."/>
            <person name="Boylan J."/>
            <person name="Ott S."/>
            <person name="Bowen H."/>
            <person name="Vavikolanu K."/>
            <person name="Mehta A."/>
            <person name="Aluvathingal J."/>
            <person name="Nadendla S."/>
            <person name="Lowell S."/>
            <person name="Myers T."/>
            <person name="Yan Y."/>
            <person name="Sichtig H."/>
        </authorList>
    </citation>
    <scope>NUCLEOTIDE SEQUENCE [LARGE SCALE GENOMIC DNA]</scope>
    <source>
        <strain evidence="2 3">FDAARGOS_871</strain>
    </source>
</reference>
<dbReference type="InterPro" id="IPR011528">
    <property type="entry name" value="NERD"/>
</dbReference>
<gene>
    <name evidence="2" type="ORF">I6G28_05370</name>
</gene>
<name>A0A7T3BKJ2_NEICI</name>
<evidence type="ECO:0000259" key="1">
    <source>
        <dbReference type="PROSITE" id="PS50965"/>
    </source>
</evidence>
<dbReference type="AlphaFoldDB" id="A0A7T3BKJ2"/>
<keyword evidence="3" id="KW-1185">Reference proteome</keyword>
<dbReference type="RefSeq" id="WP_111726854.1">
    <property type="nucleotide sequence ID" value="NZ_CP065726.1"/>
</dbReference>
<dbReference type="EMBL" id="CP065726">
    <property type="protein sequence ID" value="QPT37376.1"/>
    <property type="molecule type" value="Genomic_DNA"/>
</dbReference>
<dbReference type="GeneID" id="84020998"/>
<evidence type="ECO:0000313" key="3">
    <source>
        <dbReference type="Proteomes" id="UP000594865"/>
    </source>
</evidence>
<organism evidence="2 3">
    <name type="scientific">Neisseria cinerea</name>
    <dbReference type="NCBI Taxonomy" id="483"/>
    <lineage>
        <taxon>Bacteria</taxon>
        <taxon>Pseudomonadati</taxon>
        <taxon>Pseudomonadota</taxon>
        <taxon>Betaproteobacteria</taxon>
        <taxon>Neisseriales</taxon>
        <taxon>Neisseriaceae</taxon>
        <taxon>Neisseria</taxon>
    </lineage>
</organism>
<dbReference type="Pfam" id="PF08378">
    <property type="entry name" value="NERD"/>
    <property type="match status" value="1"/>
</dbReference>
<dbReference type="PROSITE" id="PS50965">
    <property type="entry name" value="NERD"/>
    <property type="match status" value="1"/>
</dbReference>
<dbReference type="Proteomes" id="UP000594865">
    <property type="component" value="Chromosome"/>
</dbReference>
<protein>
    <submittedName>
        <fullName evidence="2">NERD domain-containing protein</fullName>
    </submittedName>
</protein>
<feature type="domain" description="NERD" evidence="1">
    <location>
        <begin position="42"/>
        <end position="160"/>
    </location>
</feature>